<dbReference type="Proteomes" id="UP000178603">
    <property type="component" value="Unassembled WGS sequence"/>
</dbReference>
<dbReference type="EMBL" id="MGGW01000021">
    <property type="protein sequence ID" value="OGM53645.1"/>
    <property type="molecule type" value="Genomic_DNA"/>
</dbReference>
<organism evidence="1 2">
    <name type="scientific">Candidatus Woesebacteria bacterium RIFCSPHIGHO2_12_FULL_41_24</name>
    <dbReference type="NCBI Taxonomy" id="1802510"/>
    <lineage>
        <taxon>Bacteria</taxon>
        <taxon>Candidatus Woeseibacteriota</taxon>
    </lineage>
</organism>
<proteinExistence type="predicted"/>
<dbReference type="AlphaFoldDB" id="A0A1F8AR33"/>
<gene>
    <name evidence="1" type="ORF">A3E44_02070</name>
</gene>
<sequence>MQKVILQVPMDKSLRDLAEFSASTQGFSSLQEAVRLFVNKLAKGLINVSLEEVEYLSKAEGRALTKKYKAFVSEKKKGKTHLAHSANEMLDQLTS</sequence>
<comment type="caution">
    <text evidence="1">The sequence shown here is derived from an EMBL/GenBank/DDBJ whole genome shotgun (WGS) entry which is preliminary data.</text>
</comment>
<accession>A0A1F8AR33</accession>
<evidence type="ECO:0000313" key="1">
    <source>
        <dbReference type="EMBL" id="OGM53645.1"/>
    </source>
</evidence>
<protein>
    <recommendedName>
        <fullName evidence="3">Antitoxin</fullName>
    </recommendedName>
</protein>
<name>A0A1F8AR33_9BACT</name>
<evidence type="ECO:0000313" key="2">
    <source>
        <dbReference type="Proteomes" id="UP000178603"/>
    </source>
</evidence>
<evidence type="ECO:0008006" key="3">
    <source>
        <dbReference type="Google" id="ProtNLM"/>
    </source>
</evidence>
<reference evidence="1 2" key="1">
    <citation type="journal article" date="2016" name="Nat. Commun.">
        <title>Thousands of microbial genomes shed light on interconnected biogeochemical processes in an aquifer system.</title>
        <authorList>
            <person name="Anantharaman K."/>
            <person name="Brown C.T."/>
            <person name="Hug L.A."/>
            <person name="Sharon I."/>
            <person name="Castelle C.J."/>
            <person name="Probst A.J."/>
            <person name="Thomas B.C."/>
            <person name="Singh A."/>
            <person name="Wilkins M.J."/>
            <person name="Karaoz U."/>
            <person name="Brodie E.L."/>
            <person name="Williams K.H."/>
            <person name="Hubbard S.S."/>
            <person name="Banfield J.F."/>
        </authorList>
    </citation>
    <scope>NUCLEOTIDE SEQUENCE [LARGE SCALE GENOMIC DNA]</scope>
</reference>